<name>A0A2T8HUZ2_9RHOB</name>
<proteinExistence type="inferred from homology"/>
<feature type="active site" description="Proton acceptor" evidence="2">
    <location>
        <position position="120"/>
    </location>
</feature>
<accession>A0A2T8HUZ2</accession>
<comment type="caution">
    <text evidence="4">The sequence shown here is derived from an EMBL/GenBank/DDBJ whole genome shotgun (WGS) entry which is preliminary data.</text>
</comment>
<feature type="short sequence motif" description="HXTX 2" evidence="2">
    <location>
        <begin position="120"/>
        <end position="123"/>
    </location>
</feature>
<comment type="catalytic activity">
    <reaction evidence="2">
        <text>a 3'-end 2',3'-cyclophospho-ribonucleotide-RNA + H2O = a 3'-end 2'-phospho-ribonucleotide-RNA + H(+)</text>
        <dbReference type="Rhea" id="RHEA:11828"/>
        <dbReference type="Rhea" id="RHEA-COMP:10464"/>
        <dbReference type="Rhea" id="RHEA-COMP:17353"/>
        <dbReference type="ChEBI" id="CHEBI:15377"/>
        <dbReference type="ChEBI" id="CHEBI:15378"/>
        <dbReference type="ChEBI" id="CHEBI:83064"/>
        <dbReference type="ChEBI" id="CHEBI:173113"/>
        <dbReference type="EC" id="3.1.4.58"/>
    </reaction>
</comment>
<dbReference type="InterPro" id="IPR009097">
    <property type="entry name" value="Cyclic_Pdiesterase"/>
</dbReference>
<dbReference type="Pfam" id="PF02834">
    <property type="entry name" value="LigT_PEase"/>
    <property type="match status" value="2"/>
</dbReference>
<dbReference type="GO" id="GO:0008664">
    <property type="term" value="F:RNA 2',3'-cyclic 3'-phosphodiesterase activity"/>
    <property type="evidence" value="ECO:0007669"/>
    <property type="project" value="UniProtKB-EC"/>
</dbReference>
<dbReference type="Gene3D" id="3.90.1140.10">
    <property type="entry name" value="Cyclic phosphodiesterase"/>
    <property type="match status" value="1"/>
</dbReference>
<comment type="function">
    <text evidence="2">Hydrolyzes RNA 2',3'-cyclic phosphodiester to an RNA 2'-phosphomonoester.</text>
</comment>
<dbReference type="AlphaFoldDB" id="A0A2T8HUZ2"/>
<dbReference type="Proteomes" id="UP000245911">
    <property type="component" value="Unassembled WGS sequence"/>
</dbReference>
<feature type="active site" description="Proton donor" evidence="2">
    <location>
        <position position="37"/>
    </location>
</feature>
<evidence type="ECO:0000256" key="1">
    <source>
        <dbReference type="ARBA" id="ARBA00022801"/>
    </source>
</evidence>
<evidence type="ECO:0000313" key="5">
    <source>
        <dbReference type="Proteomes" id="UP000245911"/>
    </source>
</evidence>
<feature type="short sequence motif" description="HXTX 1" evidence="2">
    <location>
        <begin position="37"/>
        <end position="40"/>
    </location>
</feature>
<dbReference type="EC" id="3.1.4.58" evidence="2"/>
<dbReference type="InterPro" id="IPR004175">
    <property type="entry name" value="RNA_CPDase"/>
</dbReference>
<evidence type="ECO:0000313" key="4">
    <source>
        <dbReference type="EMBL" id="PVH29132.1"/>
    </source>
</evidence>
<gene>
    <name evidence="4" type="primary">thpR</name>
    <name evidence="4" type="ORF">DDE20_08920</name>
</gene>
<feature type="domain" description="Phosphoesterase HXTX" evidence="3">
    <location>
        <begin position="9"/>
        <end position="81"/>
    </location>
</feature>
<comment type="similarity">
    <text evidence="2">Belongs to the 2H phosphoesterase superfamily. ThpR family.</text>
</comment>
<evidence type="ECO:0000256" key="2">
    <source>
        <dbReference type="HAMAP-Rule" id="MF_01940"/>
    </source>
</evidence>
<dbReference type="OrthoDB" id="9793819at2"/>
<dbReference type="PANTHER" id="PTHR35561:SF1">
    <property type="entry name" value="RNA 2',3'-CYCLIC PHOSPHODIESTERASE"/>
    <property type="match status" value="1"/>
</dbReference>
<dbReference type="PANTHER" id="PTHR35561">
    <property type="entry name" value="RNA 2',3'-CYCLIC PHOSPHODIESTERASE"/>
    <property type="match status" value="1"/>
</dbReference>
<feature type="domain" description="Phosphoesterase HXTX" evidence="3">
    <location>
        <begin position="92"/>
        <end position="170"/>
    </location>
</feature>
<sequence length="180" mass="19997">MIRAFLALPLPDTLIHRLTVLQHGLRLTDPVPRENLHLTLVFLGEQREPDLEDLHIALDNRRLEAPELQLTGLDVFGGQMPRNLHATFALTPGLKALQAKVTQLARHSNIAIKARKFVPHVTLARFAEGEASAPELAARIQQQGAVQSDPYLIPEMVMFRSILRASGPVYDPLASYPLLP</sequence>
<keyword evidence="5" id="KW-1185">Reference proteome</keyword>
<keyword evidence="1 2" id="KW-0378">Hydrolase</keyword>
<dbReference type="GO" id="GO:0004113">
    <property type="term" value="F:2',3'-cyclic-nucleotide 3'-phosphodiesterase activity"/>
    <property type="evidence" value="ECO:0007669"/>
    <property type="project" value="InterPro"/>
</dbReference>
<protein>
    <recommendedName>
        <fullName evidence="2">RNA 2',3'-cyclic phosphodiesterase</fullName>
        <shortName evidence="2">RNA 2',3'-CPDase</shortName>
        <ecNumber evidence="2">3.1.4.58</ecNumber>
    </recommendedName>
</protein>
<dbReference type="HAMAP" id="MF_01940">
    <property type="entry name" value="RNA_CPDase"/>
    <property type="match status" value="1"/>
</dbReference>
<dbReference type="NCBIfam" id="TIGR02258">
    <property type="entry name" value="2_5_ligase"/>
    <property type="match status" value="1"/>
</dbReference>
<organism evidence="4 5">
    <name type="scientific">Pararhodobacter oceanensis</name>
    <dbReference type="NCBI Taxonomy" id="2172121"/>
    <lineage>
        <taxon>Bacteria</taxon>
        <taxon>Pseudomonadati</taxon>
        <taxon>Pseudomonadota</taxon>
        <taxon>Alphaproteobacteria</taxon>
        <taxon>Rhodobacterales</taxon>
        <taxon>Paracoccaceae</taxon>
        <taxon>Pararhodobacter</taxon>
    </lineage>
</organism>
<dbReference type="RefSeq" id="WP_116558129.1">
    <property type="nucleotide sequence ID" value="NZ_QDKM01000003.1"/>
</dbReference>
<evidence type="ECO:0000259" key="3">
    <source>
        <dbReference type="Pfam" id="PF02834"/>
    </source>
</evidence>
<dbReference type="EMBL" id="QDKM01000003">
    <property type="protein sequence ID" value="PVH29132.1"/>
    <property type="molecule type" value="Genomic_DNA"/>
</dbReference>
<reference evidence="4 5" key="1">
    <citation type="submission" date="2018-04" db="EMBL/GenBank/DDBJ databases">
        <title>Pararhodobacter oceanense sp. nov., isolated from marine intertidal sediment.</title>
        <authorList>
            <person name="Wang X.-L."/>
            <person name="Du Z.-J."/>
        </authorList>
    </citation>
    <scope>NUCLEOTIDE SEQUENCE [LARGE SCALE GENOMIC DNA]</scope>
    <source>
        <strain evidence="4 5">AM505</strain>
    </source>
</reference>
<dbReference type="SUPFAM" id="SSF55144">
    <property type="entry name" value="LigT-like"/>
    <property type="match status" value="1"/>
</dbReference>
<dbReference type="InterPro" id="IPR014051">
    <property type="entry name" value="Phosphoesterase_HXTX"/>
</dbReference>